<accession>A0A0G1W077</accession>
<evidence type="ECO:0000259" key="1">
    <source>
        <dbReference type="Pfam" id="PF01909"/>
    </source>
</evidence>
<gene>
    <name evidence="2" type="ORF">UY01_C0006G0039</name>
</gene>
<dbReference type="GO" id="GO:0016779">
    <property type="term" value="F:nucleotidyltransferase activity"/>
    <property type="evidence" value="ECO:0007669"/>
    <property type="project" value="InterPro"/>
</dbReference>
<dbReference type="EMBL" id="LCOJ01000006">
    <property type="protein sequence ID" value="KKU75710.1"/>
    <property type="molecule type" value="Genomic_DNA"/>
</dbReference>
<evidence type="ECO:0000313" key="2">
    <source>
        <dbReference type="EMBL" id="KKU75710.1"/>
    </source>
</evidence>
<dbReference type="InterPro" id="IPR002934">
    <property type="entry name" value="Polymerase_NTP_transf_dom"/>
</dbReference>
<comment type="caution">
    <text evidence="2">The sequence shown here is derived from an EMBL/GenBank/DDBJ whole genome shotgun (WGS) entry which is preliminary data.</text>
</comment>
<dbReference type="AlphaFoldDB" id="A0A0G1W077"/>
<proteinExistence type="predicted"/>
<reference evidence="2 3" key="1">
    <citation type="journal article" date="2015" name="Nature">
        <title>rRNA introns, odd ribosomes, and small enigmatic genomes across a large radiation of phyla.</title>
        <authorList>
            <person name="Brown C.T."/>
            <person name="Hug L.A."/>
            <person name="Thomas B.C."/>
            <person name="Sharon I."/>
            <person name="Castelle C.J."/>
            <person name="Singh A."/>
            <person name="Wilkins M.J."/>
            <person name="Williams K.H."/>
            <person name="Banfield J.F."/>
        </authorList>
    </citation>
    <scope>NUCLEOTIDE SEQUENCE [LARGE SCALE GENOMIC DNA]</scope>
</reference>
<evidence type="ECO:0000313" key="3">
    <source>
        <dbReference type="Proteomes" id="UP000034879"/>
    </source>
</evidence>
<organism evidence="2 3">
    <name type="scientific">Candidatus Nomurabacteria bacterium GW2011_GWB1_47_6</name>
    <dbReference type="NCBI Taxonomy" id="1618749"/>
    <lineage>
        <taxon>Bacteria</taxon>
        <taxon>Candidatus Nomuraibacteriota</taxon>
    </lineage>
</organism>
<sequence>MMTYNDSVLLARKLRELSPAIFGIELFGSVLKNGHGRDADFIVLVDDELAKYWWRKERELIRVRWPDFLYEHRWIIKKFMPFLYVVTVHNRRKKRLENSAKILGINLASLTDTAGRIPDFELFLFPAKWRTGTEINMSLMRQVTDLADDRNTLGFLRRIARDAVALK</sequence>
<feature type="domain" description="Polymerase nucleotidyl transferase" evidence="1">
    <location>
        <begin position="11"/>
        <end position="81"/>
    </location>
</feature>
<protein>
    <recommendedName>
        <fullName evidence="1">Polymerase nucleotidyl transferase domain-containing protein</fullName>
    </recommendedName>
</protein>
<dbReference type="Proteomes" id="UP000034879">
    <property type="component" value="Unassembled WGS sequence"/>
</dbReference>
<name>A0A0G1W077_9BACT</name>
<dbReference type="Pfam" id="PF01909">
    <property type="entry name" value="NTP_transf_2"/>
    <property type="match status" value="1"/>
</dbReference>